<evidence type="ECO:0000313" key="2">
    <source>
        <dbReference type="EMBL" id="MBE1161086.1"/>
    </source>
</evidence>
<accession>A0ABR9GAM2</accession>
<name>A0ABR9GAM2_9GAMM</name>
<protein>
    <submittedName>
        <fullName evidence="2">Uncharacterized protein</fullName>
    </submittedName>
</protein>
<dbReference type="RefSeq" id="WP_192555934.1">
    <property type="nucleotide sequence ID" value="NZ_JACZZA010000006.1"/>
</dbReference>
<dbReference type="Proteomes" id="UP000651010">
    <property type="component" value="Unassembled WGS sequence"/>
</dbReference>
<organism evidence="2 3">
    <name type="scientific">Dyella acidiphila</name>
    <dbReference type="NCBI Taxonomy" id="2775866"/>
    <lineage>
        <taxon>Bacteria</taxon>
        <taxon>Pseudomonadati</taxon>
        <taxon>Pseudomonadota</taxon>
        <taxon>Gammaproteobacteria</taxon>
        <taxon>Lysobacterales</taxon>
        <taxon>Rhodanobacteraceae</taxon>
        <taxon>Dyella</taxon>
    </lineage>
</organism>
<keyword evidence="3" id="KW-1185">Reference proteome</keyword>
<proteinExistence type="predicted"/>
<gene>
    <name evidence="2" type="ORF">IGX34_11865</name>
</gene>
<reference evidence="2 3" key="1">
    <citation type="submission" date="2020-09" db="EMBL/GenBank/DDBJ databases">
        <title>Dyella sp. 7MK23 isolated from forest soil.</title>
        <authorList>
            <person name="Fu J."/>
        </authorList>
    </citation>
    <scope>NUCLEOTIDE SEQUENCE [LARGE SCALE GENOMIC DNA]</scope>
    <source>
        <strain evidence="2 3">7MK23</strain>
    </source>
</reference>
<evidence type="ECO:0000313" key="3">
    <source>
        <dbReference type="Proteomes" id="UP000651010"/>
    </source>
</evidence>
<evidence type="ECO:0000256" key="1">
    <source>
        <dbReference type="SAM" id="MobiDB-lite"/>
    </source>
</evidence>
<sequence length="138" mass="13579">MILADQFAPAGAASTAAAAPASSASSKDTAALGDMFAPHAAGKPPMLIAHAAKRGDASGSDSDVDLLAVLINHLEVNEAAGKKAHGRHAKKATADDDVLPQDCPPANTEAGVTCRQRFCAAHAGQGDASCPAATPGGA</sequence>
<dbReference type="EMBL" id="JACZZA010000006">
    <property type="protein sequence ID" value="MBE1161086.1"/>
    <property type="molecule type" value="Genomic_DNA"/>
</dbReference>
<feature type="region of interest" description="Disordered" evidence="1">
    <location>
        <begin position="81"/>
        <end position="103"/>
    </location>
</feature>
<feature type="compositionally biased region" description="Basic residues" evidence="1">
    <location>
        <begin position="82"/>
        <end position="91"/>
    </location>
</feature>
<comment type="caution">
    <text evidence="2">The sequence shown here is derived from an EMBL/GenBank/DDBJ whole genome shotgun (WGS) entry which is preliminary data.</text>
</comment>